<sequence length="306" mass="33988">MHADHYCCFAIPLYNVGIYVILAQFTVFGLVSGILVFSTPSILAIAVPQTLTAIFGVLCIIIGLAQAIGFYGVYKERVAFFRKYIIFNAILVFITLFYSLILIVLSATHHQRAIQQCILQFVSNDDNLATVSASGRTICNIWTWAQLGVCGLLWVLFCASEIYFMMLERRWGKDQKIDHLKYRSIVSAARESMAISVFDEGSTPRRSHVRGTSSVSTVGSNRLLNTQPAKSSRLRNEIEWKELNTELEPIKKDQAEEVGTWVEGGAGLSDAEFYRAATPRTRVGTATSHSSASSMATKSILKPTIR</sequence>
<keyword evidence="2" id="KW-0472">Membrane</keyword>
<name>A0A9P6NCQ4_9BASI</name>
<dbReference type="Proteomes" id="UP000886653">
    <property type="component" value="Unassembled WGS sequence"/>
</dbReference>
<evidence type="ECO:0000313" key="3">
    <source>
        <dbReference type="EMBL" id="KAG0141618.1"/>
    </source>
</evidence>
<keyword evidence="4" id="KW-1185">Reference proteome</keyword>
<feature type="transmembrane region" description="Helical" evidence="2">
    <location>
        <begin position="141"/>
        <end position="166"/>
    </location>
</feature>
<gene>
    <name evidence="3" type="ORF">CROQUDRAFT_663573</name>
</gene>
<dbReference type="OrthoDB" id="2552042at2759"/>
<dbReference type="EMBL" id="MU167378">
    <property type="protein sequence ID" value="KAG0141618.1"/>
    <property type="molecule type" value="Genomic_DNA"/>
</dbReference>
<comment type="caution">
    <text evidence="3">The sequence shown here is derived from an EMBL/GenBank/DDBJ whole genome shotgun (WGS) entry which is preliminary data.</text>
</comment>
<feature type="transmembrane region" description="Helical" evidence="2">
    <location>
        <begin position="85"/>
        <end position="105"/>
    </location>
</feature>
<feature type="transmembrane region" description="Helical" evidence="2">
    <location>
        <begin position="50"/>
        <end position="73"/>
    </location>
</feature>
<keyword evidence="2" id="KW-0812">Transmembrane</keyword>
<feature type="compositionally biased region" description="Low complexity" evidence="1">
    <location>
        <begin position="285"/>
        <end position="299"/>
    </location>
</feature>
<evidence type="ECO:0000313" key="4">
    <source>
        <dbReference type="Proteomes" id="UP000886653"/>
    </source>
</evidence>
<evidence type="ECO:0000256" key="2">
    <source>
        <dbReference type="SAM" id="Phobius"/>
    </source>
</evidence>
<accession>A0A9P6NCQ4</accession>
<reference evidence="3" key="1">
    <citation type="submission" date="2013-11" db="EMBL/GenBank/DDBJ databases">
        <title>Genome sequence of the fusiform rust pathogen reveals effectors for host alternation and coevolution with pine.</title>
        <authorList>
            <consortium name="DOE Joint Genome Institute"/>
            <person name="Smith K."/>
            <person name="Pendleton A."/>
            <person name="Kubisiak T."/>
            <person name="Anderson C."/>
            <person name="Salamov A."/>
            <person name="Aerts A."/>
            <person name="Riley R."/>
            <person name="Clum A."/>
            <person name="Lindquist E."/>
            <person name="Ence D."/>
            <person name="Campbell M."/>
            <person name="Kronenberg Z."/>
            <person name="Feau N."/>
            <person name="Dhillon B."/>
            <person name="Hamelin R."/>
            <person name="Burleigh J."/>
            <person name="Smith J."/>
            <person name="Yandell M."/>
            <person name="Nelson C."/>
            <person name="Grigoriev I."/>
            <person name="Davis J."/>
        </authorList>
    </citation>
    <scope>NUCLEOTIDE SEQUENCE</scope>
    <source>
        <strain evidence="3">G11</strain>
    </source>
</reference>
<dbReference type="AlphaFoldDB" id="A0A9P6NCQ4"/>
<feature type="transmembrane region" description="Helical" evidence="2">
    <location>
        <begin position="12"/>
        <end position="38"/>
    </location>
</feature>
<evidence type="ECO:0000256" key="1">
    <source>
        <dbReference type="SAM" id="MobiDB-lite"/>
    </source>
</evidence>
<proteinExistence type="predicted"/>
<keyword evidence="2" id="KW-1133">Transmembrane helix</keyword>
<feature type="region of interest" description="Disordered" evidence="1">
    <location>
        <begin position="283"/>
        <end position="306"/>
    </location>
</feature>
<organism evidence="3 4">
    <name type="scientific">Cronartium quercuum f. sp. fusiforme G11</name>
    <dbReference type="NCBI Taxonomy" id="708437"/>
    <lineage>
        <taxon>Eukaryota</taxon>
        <taxon>Fungi</taxon>
        <taxon>Dikarya</taxon>
        <taxon>Basidiomycota</taxon>
        <taxon>Pucciniomycotina</taxon>
        <taxon>Pucciniomycetes</taxon>
        <taxon>Pucciniales</taxon>
        <taxon>Coleosporiaceae</taxon>
        <taxon>Cronartium</taxon>
    </lineage>
</organism>
<protein>
    <submittedName>
        <fullName evidence="3">Uncharacterized protein</fullName>
    </submittedName>
</protein>